<dbReference type="Proteomes" id="UP000095287">
    <property type="component" value="Unplaced"/>
</dbReference>
<accession>A0A1I7XVV6</accession>
<organism evidence="2 3">
    <name type="scientific">Steinernema glaseri</name>
    <dbReference type="NCBI Taxonomy" id="37863"/>
    <lineage>
        <taxon>Eukaryota</taxon>
        <taxon>Metazoa</taxon>
        <taxon>Ecdysozoa</taxon>
        <taxon>Nematoda</taxon>
        <taxon>Chromadorea</taxon>
        <taxon>Rhabditida</taxon>
        <taxon>Tylenchina</taxon>
        <taxon>Panagrolaimomorpha</taxon>
        <taxon>Strongyloidoidea</taxon>
        <taxon>Steinernematidae</taxon>
        <taxon>Steinernema</taxon>
    </lineage>
</organism>
<evidence type="ECO:0000313" key="3">
    <source>
        <dbReference type="WBParaSite" id="L893_g10129.t1"/>
    </source>
</evidence>
<evidence type="ECO:0000256" key="1">
    <source>
        <dbReference type="SAM" id="MobiDB-lite"/>
    </source>
</evidence>
<feature type="region of interest" description="Disordered" evidence="1">
    <location>
        <begin position="71"/>
        <end position="101"/>
    </location>
</feature>
<protein>
    <submittedName>
        <fullName evidence="3">Late embryogenesis abundant protein</fullName>
    </submittedName>
</protein>
<keyword evidence="2" id="KW-1185">Reference proteome</keyword>
<reference evidence="3" key="1">
    <citation type="submission" date="2016-11" db="UniProtKB">
        <authorList>
            <consortium name="WormBaseParasite"/>
        </authorList>
    </citation>
    <scope>IDENTIFICATION</scope>
</reference>
<evidence type="ECO:0000313" key="2">
    <source>
        <dbReference type="Proteomes" id="UP000095287"/>
    </source>
</evidence>
<proteinExistence type="predicted"/>
<feature type="compositionally biased region" description="Basic and acidic residues" evidence="1">
    <location>
        <begin position="90"/>
        <end position="101"/>
    </location>
</feature>
<sequence length="101" mass="11157">MSLPRIIAHKSFISSTTRAATASRPYSVQSRLHEAVDKSKGAFGYAMKKAGDAYEGAKHAAEDAYHFAEEKMHKVGDKLHKEPGQAAKQQKQESPKEQSKQ</sequence>
<dbReference type="WBParaSite" id="L893_g10129.t1">
    <property type="protein sequence ID" value="L893_g10129.t1"/>
    <property type="gene ID" value="L893_g10129"/>
</dbReference>
<name>A0A1I7XVV6_9BILA</name>
<feature type="compositionally biased region" description="Basic and acidic residues" evidence="1">
    <location>
        <begin position="71"/>
        <end position="83"/>
    </location>
</feature>
<dbReference type="AlphaFoldDB" id="A0A1I7XVV6"/>